<evidence type="ECO:0000313" key="8">
    <source>
        <dbReference type="EMBL" id="MFC6892652.1"/>
    </source>
</evidence>
<accession>A0ABD5UT55</accession>
<gene>
    <name evidence="8" type="ORF">ACFQE9_08545</name>
</gene>
<sequence length="164" mass="17032">MASIHVAGGVGVAPTEMAAYDAALADANLHDYNLVTVSSVVPADATVERVEHAPDLGPAGNRLTVVQSKRVVGPDELDADDAPAEIVAGLGWTTGPGPGLFYEVSGTDPEAVRKRIHEGLDAGGELRDWELPDRELHLESAVPVADAHTCVVVLAAYGHSDPIV</sequence>
<name>A0ABD5UT55_9EURY</name>
<keyword evidence="4" id="KW-0210">Decarboxylase</keyword>
<dbReference type="SUPFAM" id="SSF56271">
    <property type="entry name" value="Pyruvoyl-dependent histidine and arginine decarboxylases"/>
    <property type="match status" value="1"/>
</dbReference>
<keyword evidence="6" id="KW-0670">Pyruvate</keyword>
<dbReference type="Pfam" id="PF01862">
    <property type="entry name" value="PvlArgDC"/>
    <property type="match status" value="1"/>
</dbReference>
<protein>
    <recommendedName>
        <fullName evidence="3">arginine decarboxylase</fullName>
        <ecNumber evidence="3">4.1.1.19</ecNumber>
    </recommendedName>
</protein>
<dbReference type="RefSeq" id="WP_379743248.1">
    <property type="nucleotide sequence ID" value="NZ_JBHSVN010000001.1"/>
</dbReference>
<comment type="catalytic activity">
    <reaction evidence="7">
        <text>L-arginine + H(+) = agmatine + CO2</text>
        <dbReference type="Rhea" id="RHEA:17641"/>
        <dbReference type="ChEBI" id="CHEBI:15378"/>
        <dbReference type="ChEBI" id="CHEBI:16526"/>
        <dbReference type="ChEBI" id="CHEBI:32682"/>
        <dbReference type="ChEBI" id="CHEBI:58145"/>
        <dbReference type="EC" id="4.1.1.19"/>
    </reaction>
</comment>
<dbReference type="SFLD" id="SFLDS00055">
    <property type="entry name" value="Pyruvoyl-Dependent_Histidine/A"/>
    <property type="match status" value="1"/>
</dbReference>
<evidence type="ECO:0000256" key="2">
    <source>
        <dbReference type="ARBA" id="ARBA00007412"/>
    </source>
</evidence>
<dbReference type="AlphaFoldDB" id="A0ABD5UT55"/>
<dbReference type="SFLD" id="SFLDG01170">
    <property type="entry name" value="Pyruvoyl-dependent_arginine_de"/>
    <property type="match status" value="1"/>
</dbReference>
<keyword evidence="5" id="KW-0456">Lyase</keyword>
<evidence type="ECO:0000256" key="5">
    <source>
        <dbReference type="ARBA" id="ARBA00023239"/>
    </source>
</evidence>
<dbReference type="PANTHER" id="PTHR40438:SF1">
    <property type="entry name" value="PYRUVOYL-DEPENDENT ARGININE DECARBOXYLASE"/>
    <property type="match status" value="1"/>
</dbReference>
<evidence type="ECO:0000256" key="4">
    <source>
        <dbReference type="ARBA" id="ARBA00022793"/>
    </source>
</evidence>
<dbReference type="Gene3D" id="3.50.20.10">
    <property type="entry name" value="Pyruvoyl-Dependent Histidine Decarboxylase, subunit B"/>
    <property type="match status" value="1"/>
</dbReference>
<evidence type="ECO:0000256" key="1">
    <source>
        <dbReference type="ARBA" id="ARBA00001928"/>
    </source>
</evidence>
<comment type="similarity">
    <text evidence="2">Belongs to the PdaD family.</text>
</comment>
<organism evidence="8 9">
    <name type="scientific">Halopenitus salinus</name>
    <dbReference type="NCBI Taxonomy" id="1198295"/>
    <lineage>
        <taxon>Archaea</taxon>
        <taxon>Methanobacteriati</taxon>
        <taxon>Methanobacteriota</taxon>
        <taxon>Stenosarchaea group</taxon>
        <taxon>Halobacteria</taxon>
        <taxon>Halobacteriales</taxon>
        <taxon>Haloferacaceae</taxon>
        <taxon>Halopenitus</taxon>
    </lineage>
</organism>
<comment type="caution">
    <text evidence="8">The sequence shown here is derived from an EMBL/GenBank/DDBJ whole genome shotgun (WGS) entry which is preliminary data.</text>
</comment>
<dbReference type="InterPro" id="IPR002724">
    <property type="entry name" value="Pyruvoyl-dep_arg_deCO2ase"/>
</dbReference>
<dbReference type="GO" id="GO:0008792">
    <property type="term" value="F:arginine decarboxylase activity"/>
    <property type="evidence" value="ECO:0007669"/>
    <property type="project" value="UniProtKB-EC"/>
</dbReference>
<reference evidence="8 9" key="1">
    <citation type="journal article" date="2019" name="Int. J. Syst. Evol. Microbiol.">
        <title>The Global Catalogue of Microorganisms (GCM) 10K type strain sequencing project: providing services to taxonomists for standard genome sequencing and annotation.</title>
        <authorList>
            <consortium name="The Broad Institute Genomics Platform"/>
            <consortium name="The Broad Institute Genome Sequencing Center for Infectious Disease"/>
            <person name="Wu L."/>
            <person name="Ma J."/>
        </authorList>
    </citation>
    <scope>NUCLEOTIDE SEQUENCE [LARGE SCALE GENOMIC DNA]</scope>
    <source>
        <strain evidence="8 9">SKJ47</strain>
    </source>
</reference>
<evidence type="ECO:0000256" key="7">
    <source>
        <dbReference type="ARBA" id="ARBA00049309"/>
    </source>
</evidence>
<dbReference type="EC" id="4.1.1.19" evidence="3"/>
<evidence type="ECO:0000256" key="3">
    <source>
        <dbReference type="ARBA" id="ARBA00012426"/>
    </source>
</evidence>
<dbReference type="EMBL" id="JBHSXL010000008">
    <property type="protein sequence ID" value="MFC6892652.1"/>
    <property type="molecule type" value="Genomic_DNA"/>
</dbReference>
<proteinExistence type="inferred from homology"/>
<evidence type="ECO:0000313" key="9">
    <source>
        <dbReference type="Proteomes" id="UP001596296"/>
    </source>
</evidence>
<comment type="cofactor">
    <cofactor evidence="1">
        <name>pyruvate</name>
        <dbReference type="ChEBI" id="CHEBI:15361"/>
    </cofactor>
</comment>
<dbReference type="InterPro" id="IPR016105">
    <property type="entry name" value="Pyr-dep_his/arg-deCO2ase_sand"/>
</dbReference>
<keyword evidence="9" id="KW-1185">Reference proteome</keyword>
<evidence type="ECO:0000256" key="6">
    <source>
        <dbReference type="ARBA" id="ARBA00023317"/>
    </source>
</evidence>
<dbReference type="InterPro" id="IPR016104">
    <property type="entry name" value="Pyr-dep_his/arg-deCO2ase"/>
</dbReference>
<dbReference type="Proteomes" id="UP001596296">
    <property type="component" value="Unassembled WGS sequence"/>
</dbReference>
<dbReference type="PANTHER" id="PTHR40438">
    <property type="entry name" value="PYRUVOYL-DEPENDENT ARGININE DECARBOXYLASE"/>
    <property type="match status" value="1"/>
</dbReference>